<dbReference type="InterPro" id="IPR052192">
    <property type="entry name" value="Insect_Ionotropic_Sensory_Rcpt"/>
</dbReference>
<dbReference type="FunFam" id="1.10.287.70:FF:000283">
    <property type="entry name" value="Ionotropic receptor 40a"/>
    <property type="match status" value="1"/>
</dbReference>
<evidence type="ECO:0000256" key="13">
    <source>
        <dbReference type="SAM" id="SignalP"/>
    </source>
</evidence>
<organism evidence="15 16">
    <name type="scientific">Lutzomyia longipalpis</name>
    <name type="common">Sand fly</name>
    <dbReference type="NCBI Taxonomy" id="7200"/>
    <lineage>
        <taxon>Eukaryota</taxon>
        <taxon>Metazoa</taxon>
        <taxon>Ecdysozoa</taxon>
        <taxon>Arthropoda</taxon>
        <taxon>Hexapoda</taxon>
        <taxon>Insecta</taxon>
        <taxon>Pterygota</taxon>
        <taxon>Neoptera</taxon>
        <taxon>Endopterygota</taxon>
        <taxon>Diptera</taxon>
        <taxon>Nematocera</taxon>
        <taxon>Psychodoidea</taxon>
        <taxon>Psychodidae</taxon>
        <taxon>Lutzomyia</taxon>
        <taxon>Lutzomyia</taxon>
    </lineage>
</organism>
<dbReference type="VEuPathDB" id="VectorBase:LLONM1_006613"/>
<feature type="transmembrane region" description="Helical" evidence="12">
    <location>
        <begin position="360"/>
        <end position="381"/>
    </location>
</feature>
<keyword evidence="4 12" id="KW-0812">Transmembrane</keyword>
<keyword evidence="8" id="KW-0675">Receptor</keyword>
<accession>A0A1B0CQQ6</accession>
<dbReference type="GO" id="GO:0005886">
    <property type="term" value="C:plasma membrane"/>
    <property type="evidence" value="ECO:0007669"/>
    <property type="project" value="UniProtKB-SubCell"/>
</dbReference>
<dbReference type="Gene3D" id="1.10.287.70">
    <property type="match status" value="1"/>
</dbReference>
<keyword evidence="2" id="KW-0813">Transport</keyword>
<evidence type="ECO:0000256" key="1">
    <source>
        <dbReference type="ARBA" id="ARBA00004651"/>
    </source>
</evidence>
<keyword evidence="13" id="KW-0732">Signal</keyword>
<protein>
    <recommendedName>
        <fullName evidence="14">Ionotropic glutamate receptor L-glutamate and glycine-binding domain-containing protein</fullName>
    </recommendedName>
</protein>
<evidence type="ECO:0000313" key="16">
    <source>
        <dbReference type="Proteomes" id="UP000092461"/>
    </source>
</evidence>
<keyword evidence="16" id="KW-1185">Reference proteome</keyword>
<feature type="signal peptide" evidence="13">
    <location>
        <begin position="1"/>
        <end position="19"/>
    </location>
</feature>
<keyword evidence="9" id="KW-0325">Glycoprotein</keyword>
<keyword evidence="3" id="KW-1003">Cell membrane</keyword>
<dbReference type="Gene3D" id="3.40.190.10">
    <property type="entry name" value="Periplasmic binding protein-like II"/>
    <property type="match status" value="1"/>
</dbReference>
<evidence type="ECO:0000256" key="8">
    <source>
        <dbReference type="ARBA" id="ARBA00023170"/>
    </source>
</evidence>
<reference evidence="15" key="1">
    <citation type="submission" date="2020-05" db="UniProtKB">
        <authorList>
            <consortium name="EnsemblMetazoa"/>
        </authorList>
    </citation>
    <scope>IDENTIFICATION</scope>
    <source>
        <strain evidence="15">Jacobina</strain>
    </source>
</reference>
<evidence type="ECO:0000256" key="12">
    <source>
        <dbReference type="SAM" id="Phobius"/>
    </source>
</evidence>
<evidence type="ECO:0000313" key="15">
    <source>
        <dbReference type="EnsemblMetazoa" id="LLOJ007205-PA"/>
    </source>
</evidence>
<keyword evidence="6" id="KW-0406">Ion transport</keyword>
<keyword evidence="10" id="KW-1071">Ligand-gated ion channel</keyword>
<comment type="subcellular location">
    <subcellularLocation>
        <location evidence="1">Cell membrane</location>
        <topology evidence="1">Multi-pass membrane protein</topology>
    </subcellularLocation>
</comment>
<dbReference type="InterPro" id="IPR019594">
    <property type="entry name" value="Glu/Gly-bd"/>
</dbReference>
<evidence type="ECO:0000256" key="4">
    <source>
        <dbReference type="ARBA" id="ARBA00022692"/>
    </source>
</evidence>
<dbReference type="SUPFAM" id="SSF53850">
    <property type="entry name" value="Periplasmic binding protein-like II"/>
    <property type="match status" value="1"/>
</dbReference>
<evidence type="ECO:0000256" key="9">
    <source>
        <dbReference type="ARBA" id="ARBA00023180"/>
    </source>
</evidence>
<feature type="transmembrane region" description="Helical" evidence="12">
    <location>
        <begin position="459"/>
        <end position="478"/>
    </location>
</feature>
<evidence type="ECO:0000256" key="2">
    <source>
        <dbReference type="ARBA" id="ARBA00022448"/>
    </source>
</evidence>
<dbReference type="Proteomes" id="UP000092461">
    <property type="component" value="Unassembled WGS sequence"/>
</dbReference>
<dbReference type="VEuPathDB" id="VectorBase:LLOJ007205"/>
<evidence type="ECO:0000256" key="11">
    <source>
        <dbReference type="ARBA" id="ARBA00023303"/>
    </source>
</evidence>
<keyword evidence="5 12" id="KW-1133">Transmembrane helix</keyword>
<evidence type="ECO:0000256" key="5">
    <source>
        <dbReference type="ARBA" id="ARBA00022989"/>
    </source>
</evidence>
<evidence type="ECO:0000256" key="7">
    <source>
        <dbReference type="ARBA" id="ARBA00023136"/>
    </source>
</evidence>
<dbReference type="PANTHER" id="PTHR42643:SF30">
    <property type="entry name" value="IONOTROPIC RECEPTOR 40A-RELATED"/>
    <property type="match status" value="1"/>
</dbReference>
<evidence type="ECO:0000256" key="10">
    <source>
        <dbReference type="ARBA" id="ARBA00023286"/>
    </source>
</evidence>
<feature type="chain" id="PRO_5017569570" description="Ionotropic glutamate receptor L-glutamate and glycine-binding domain-containing protein" evidence="13">
    <location>
        <begin position="20"/>
        <end position="744"/>
    </location>
</feature>
<name>A0A1B0CQQ6_LUTLO</name>
<evidence type="ECO:0000256" key="3">
    <source>
        <dbReference type="ARBA" id="ARBA00022475"/>
    </source>
</evidence>
<evidence type="ECO:0000259" key="14">
    <source>
        <dbReference type="Pfam" id="PF10613"/>
    </source>
</evidence>
<dbReference type="PANTHER" id="PTHR42643">
    <property type="entry name" value="IONOTROPIC RECEPTOR 20A-RELATED"/>
    <property type="match status" value="1"/>
</dbReference>
<feature type="transmembrane region" description="Helical" evidence="12">
    <location>
        <begin position="676"/>
        <end position="694"/>
    </location>
</feature>
<dbReference type="AlphaFoldDB" id="A0A1B0CQQ6"/>
<sequence length="744" mass="86199">MRKICALCCLLILFPGFYAFLEEDPEENSETELMIGLVEIVKSLDIKSLVIFFPDENSTYDINKFIIKVHERQLKSAIFFNSDDFFSHIESCMGDSLETTSLIFSEPSEIVPEIQYRVLDHRLNLFIFYWGSHSLPRKNSLNLKEPLKVVILTTPRPNVLRIYYNQATPDGKGILVLVNWYDGNSLGLFRFPVLPEIAHVYSDFDGRVLIIPVIHSPPWHFVVYQNETIDNETYSTFPVEYGNMEYEETPLFKVVGGRDDNLLKLLAKKMNFTFKYIDPPERTQGSAIGSSDNLTFSGGLGLLQRREANLLLGDIAITSERSKAVEFSFFTLVDSGAFVTHAPRRLSEALALVRPFRMNVWPALILTVIASGPVLYLVIIVPQWWRKSTRKVKENNFFHHIDYIDEMNYGVPRRLRPLRPIAKRRKLPQNLLERCIWFTINLFLKQSACLPYGGNRARFVSLILWLSATYILGDFYSAQLTSQLARPAREAPINDLYRLEAAMKWKGYELYVERQSASLAILENGTEIFHRLHSMMMAQNRKSNESYLISSIEEGVYMVMMSDRKVVLGGRETLFFNMKRYGVKKFQLSEKLYTRYSAVAVPNGCPFLDILNNILIRLFESGILDRMTNKEYEKMFESTKIKTPKQEIDKTSQKPAKIHFEEEHILKPVSLKLLQGAFYTLLIGYILSGIVLLLECEWKKPRRNYIKYLIKFLQKIWCYIKNISLKCITFIGSELQDCFNEEDD</sequence>
<proteinExistence type="predicted"/>
<dbReference type="Pfam" id="PF10613">
    <property type="entry name" value="Lig_chan-Glu_bd"/>
    <property type="match status" value="1"/>
</dbReference>
<keyword evidence="7 12" id="KW-0472">Membrane</keyword>
<dbReference type="EnsemblMetazoa" id="LLOJ007205-RA">
    <property type="protein sequence ID" value="LLOJ007205-PA"/>
    <property type="gene ID" value="LLOJ007205"/>
</dbReference>
<feature type="domain" description="Ionotropic glutamate receptor L-glutamate and glycine-binding" evidence="14">
    <location>
        <begin position="261"/>
        <end position="329"/>
    </location>
</feature>
<dbReference type="EMBL" id="AJWK01023876">
    <property type="status" value="NOT_ANNOTATED_CDS"/>
    <property type="molecule type" value="Genomic_DNA"/>
</dbReference>
<evidence type="ECO:0000256" key="6">
    <source>
        <dbReference type="ARBA" id="ARBA00023065"/>
    </source>
</evidence>
<keyword evidence="11" id="KW-0407">Ion channel</keyword>